<feature type="transmembrane region" description="Helical" evidence="7">
    <location>
        <begin position="65"/>
        <end position="83"/>
    </location>
</feature>
<evidence type="ECO:0000313" key="9">
    <source>
        <dbReference type="EMBL" id="KEZ52000.1"/>
    </source>
</evidence>
<reference evidence="9 10" key="1">
    <citation type="journal article" date="2005" name="Int. J. Syst. Evol. Microbiol.">
        <title>Bacillus cibi sp. nov., isolated from jeotgal, a traditional Korean fermented seafood.</title>
        <authorList>
            <person name="Yoon J.H."/>
            <person name="Lee C.H."/>
            <person name="Oh T.K."/>
        </authorList>
    </citation>
    <scope>NUCLEOTIDE SEQUENCE [LARGE SCALE GENOMIC DNA]</scope>
    <source>
        <strain evidence="9 10">DSM 16189</strain>
    </source>
</reference>
<evidence type="ECO:0000256" key="7">
    <source>
        <dbReference type="SAM" id="Phobius"/>
    </source>
</evidence>
<comment type="similarity">
    <text evidence="2">Belongs to the UPF0702 family.</text>
</comment>
<gene>
    <name evidence="9" type="ORF">GS18_0212965</name>
</gene>
<evidence type="ECO:0000256" key="2">
    <source>
        <dbReference type="ARBA" id="ARBA00006448"/>
    </source>
</evidence>
<keyword evidence="10" id="KW-1185">Reference proteome</keyword>
<dbReference type="AlphaFoldDB" id="A0A084GXD8"/>
<evidence type="ECO:0000256" key="3">
    <source>
        <dbReference type="ARBA" id="ARBA00022475"/>
    </source>
</evidence>
<dbReference type="PANTHER" id="PTHR34582:SF6">
    <property type="entry name" value="UPF0702 TRANSMEMBRANE PROTEIN YCAP"/>
    <property type="match status" value="1"/>
</dbReference>
<name>A0A084GXD8_METID</name>
<dbReference type="RefSeq" id="WP_029284436.1">
    <property type="nucleotide sequence ID" value="NZ_CANLZQ010000016.1"/>
</dbReference>
<dbReference type="Pfam" id="PF04239">
    <property type="entry name" value="DUF421"/>
    <property type="match status" value="1"/>
</dbReference>
<dbReference type="PANTHER" id="PTHR34582">
    <property type="entry name" value="UPF0702 TRANSMEMBRANE PROTEIN YCAP"/>
    <property type="match status" value="1"/>
</dbReference>
<keyword evidence="3" id="KW-1003">Cell membrane</keyword>
<evidence type="ECO:0000259" key="8">
    <source>
        <dbReference type="Pfam" id="PF04239"/>
    </source>
</evidence>
<dbReference type="Proteomes" id="UP000028549">
    <property type="component" value="Unassembled WGS sequence"/>
</dbReference>
<dbReference type="InterPro" id="IPR007353">
    <property type="entry name" value="DUF421"/>
</dbReference>
<feature type="domain" description="YetF C-terminal" evidence="8">
    <location>
        <begin position="91"/>
        <end position="214"/>
    </location>
</feature>
<protein>
    <recommendedName>
        <fullName evidence="8">YetF C-terminal domain-containing protein</fullName>
    </recommendedName>
</protein>
<evidence type="ECO:0000256" key="4">
    <source>
        <dbReference type="ARBA" id="ARBA00022692"/>
    </source>
</evidence>
<sequence length="229" mass="25253">MGDFLTDLSIYIIRSVIVIAGTWLVTNFIGKKSIAQLTPYEIAILFILSNVGAQPLVSIDTFKTAFGMVILGISIILISKVSLSKMFYGMNAEPAIVISNGQIDRQQLKKNRMSIYSLLSMLRVQGYFKVEDVEYAILEPSGDLSVLPKVDARPVTPEDLNLKPEQDALSYAVIIDGDIKEHALASVQQTKEWLINELMAQYKTASKDVLYAEADSQGNLFANIKKSGA</sequence>
<keyword evidence="4 7" id="KW-0812">Transmembrane</keyword>
<dbReference type="Gene3D" id="3.30.240.20">
    <property type="entry name" value="bsu07140 like domains"/>
    <property type="match status" value="2"/>
</dbReference>
<comment type="subcellular location">
    <subcellularLocation>
        <location evidence="1">Cell membrane</location>
        <topology evidence="1">Multi-pass membrane protein</topology>
    </subcellularLocation>
</comment>
<feature type="transmembrane region" description="Helical" evidence="7">
    <location>
        <begin position="12"/>
        <end position="30"/>
    </location>
</feature>
<evidence type="ECO:0000256" key="5">
    <source>
        <dbReference type="ARBA" id="ARBA00022989"/>
    </source>
</evidence>
<keyword evidence="6 7" id="KW-0472">Membrane</keyword>
<feature type="transmembrane region" description="Helical" evidence="7">
    <location>
        <begin position="42"/>
        <end position="59"/>
    </location>
</feature>
<dbReference type="OrthoDB" id="9778331at2"/>
<organism evidence="9 10">
    <name type="scientific">Metabacillus indicus</name>
    <name type="common">Bacillus indicus</name>
    <dbReference type="NCBI Taxonomy" id="246786"/>
    <lineage>
        <taxon>Bacteria</taxon>
        <taxon>Bacillati</taxon>
        <taxon>Bacillota</taxon>
        <taxon>Bacilli</taxon>
        <taxon>Bacillales</taxon>
        <taxon>Bacillaceae</taxon>
        <taxon>Metabacillus</taxon>
    </lineage>
</organism>
<proteinExistence type="inferred from homology"/>
<keyword evidence="5 7" id="KW-1133">Transmembrane helix</keyword>
<dbReference type="InterPro" id="IPR023090">
    <property type="entry name" value="UPF0702_alpha/beta_dom_sf"/>
</dbReference>
<dbReference type="GO" id="GO:0005886">
    <property type="term" value="C:plasma membrane"/>
    <property type="evidence" value="ECO:0007669"/>
    <property type="project" value="UniProtKB-SubCell"/>
</dbReference>
<evidence type="ECO:0000256" key="1">
    <source>
        <dbReference type="ARBA" id="ARBA00004651"/>
    </source>
</evidence>
<accession>A0A084GXD8</accession>
<evidence type="ECO:0000256" key="6">
    <source>
        <dbReference type="ARBA" id="ARBA00023136"/>
    </source>
</evidence>
<dbReference type="STRING" id="246786.GS18_0212965"/>
<evidence type="ECO:0000313" key="10">
    <source>
        <dbReference type="Proteomes" id="UP000028549"/>
    </source>
</evidence>
<dbReference type="EMBL" id="JNVC02000005">
    <property type="protein sequence ID" value="KEZ52000.1"/>
    <property type="molecule type" value="Genomic_DNA"/>
</dbReference>
<comment type="caution">
    <text evidence="9">The sequence shown here is derived from an EMBL/GenBank/DDBJ whole genome shotgun (WGS) entry which is preliminary data.</text>
</comment>